<sequence>MGAPVDVGHAVFALHEPLPGHERDFHRWYERDHMYVGGILAPWTIGAARWVASDELKALRFGSGPFGPLTDGRYLTLYWIQQDRLADQQNWVAENLTGASRYEHKTVQTATTYDRVAIWTRDHDGVPPFLALAHGYPGLVWLVLERAPEVSLDALGDWLFGAYAGDRWAGSAVASAIGFAPRPKEPWWPPAAPEVAGVGERLMVACFLEDDPAAGWDRAFAPLADAVTGVGRVLFAGPFRPTVVGTDP</sequence>
<dbReference type="RefSeq" id="WP_065137775.1">
    <property type="nucleotide sequence ID" value="NZ_LZLM01000002.1"/>
</dbReference>
<dbReference type="EMBL" id="LZLM01000002">
    <property type="protein sequence ID" value="OBJ90919.1"/>
    <property type="molecule type" value="Genomic_DNA"/>
</dbReference>
<dbReference type="AlphaFoldDB" id="A0A1A3L2I9"/>
<comment type="caution">
    <text evidence="1">The sequence shown here is derived from an EMBL/GenBank/DDBJ whole genome shotgun (WGS) entry which is preliminary data.</text>
</comment>
<accession>A0A1A3L2I9</accession>
<protein>
    <submittedName>
        <fullName evidence="1">Uncharacterized protein</fullName>
    </submittedName>
</protein>
<gene>
    <name evidence="1" type="ORF">A5640_02185</name>
</gene>
<evidence type="ECO:0000313" key="1">
    <source>
        <dbReference type="EMBL" id="OBJ90919.1"/>
    </source>
</evidence>
<evidence type="ECO:0000313" key="2">
    <source>
        <dbReference type="Proteomes" id="UP000093925"/>
    </source>
</evidence>
<dbReference type="Proteomes" id="UP000093925">
    <property type="component" value="Unassembled WGS sequence"/>
</dbReference>
<organism evidence="1 2">
    <name type="scientific">Mycobacterium asiaticum</name>
    <dbReference type="NCBI Taxonomy" id="1790"/>
    <lineage>
        <taxon>Bacteria</taxon>
        <taxon>Bacillati</taxon>
        <taxon>Actinomycetota</taxon>
        <taxon>Actinomycetes</taxon>
        <taxon>Mycobacteriales</taxon>
        <taxon>Mycobacteriaceae</taxon>
        <taxon>Mycobacterium</taxon>
    </lineage>
</organism>
<reference evidence="1 2" key="1">
    <citation type="submission" date="2016-06" db="EMBL/GenBank/DDBJ databases">
        <authorList>
            <person name="Kjaerup R.B."/>
            <person name="Dalgaard T.S."/>
            <person name="Juul-Madsen H.R."/>
        </authorList>
    </citation>
    <scope>NUCLEOTIDE SEQUENCE [LARGE SCALE GENOMIC DNA]</scope>
    <source>
        <strain evidence="1 2">1276495.2</strain>
    </source>
</reference>
<name>A0A1A3L2I9_MYCAS</name>
<proteinExistence type="predicted"/>